<proteinExistence type="predicted"/>
<reference evidence="2" key="1">
    <citation type="journal article" date="2017" name="Nature">
        <title>The genome of Chenopodium quinoa.</title>
        <authorList>
            <person name="Jarvis D.E."/>
            <person name="Ho Y.S."/>
            <person name="Lightfoot D.J."/>
            <person name="Schmoeckel S.M."/>
            <person name="Li B."/>
            <person name="Borm T.J.A."/>
            <person name="Ohyanagi H."/>
            <person name="Mineta K."/>
            <person name="Michell C.T."/>
            <person name="Saber N."/>
            <person name="Kharbatia N.M."/>
            <person name="Rupper R.R."/>
            <person name="Sharp A.R."/>
            <person name="Dally N."/>
            <person name="Boughton B.A."/>
            <person name="Woo Y.H."/>
            <person name="Gao G."/>
            <person name="Schijlen E.G.W.M."/>
            <person name="Guo X."/>
            <person name="Momin A.A."/>
            <person name="Negrao S."/>
            <person name="Al-Babili S."/>
            <person name="Gehring C."/>
            <person name="Roessner U."/>
            <person name="Jung C."/>
            <person name="Murphy K."/>
            <person name="Arold S.T."/>
            <person name="Gojobori T."/>
            <person name="van der Linden C.G."/>
            <person name="van Loo E.N."/>
            <person name="Jellen E.N."/>
            <person name="Maughan P.J."/>
            <person name="Tester M."/>
        </authorList>
    </citation>
    <scope>NUCLEOTIDE SEQUENCE [LARGE SCALE GENOMIC DNA]</scope>
    <source>
        <strain evidence="2">cv. PI 614886</strain>
    </source>
</reference>
<dbReference type="Gramene" id="AUR62038541-RA">
    <property type="protein sequence ID" value="AUR62038541-RA:cds"/>
    <property type="gene ID" value="AUR62038541"/>
</dbReference>
<dbReference type="GO" id="GO:0001731">
    <property type="term" value="P:formation of translation preinitiation complex"/>
    <property type="evidence" value="ECO:0007669"/>
    <property type="project" value="InterPro"/>
</dbReference>
<dbReference type="GO" id="GO:0003743">
    <property type="term" value="F:translation initiation factor activity"/>
    <property type="evidence" value="ECO:0007669"/>
    <property type="project" value="InterPro"/>
</dbReference>
<dbReference type="CDD" id="cd11608">
    <property type="entry name" value="eIF2D_C"/>
    <property type="match status" value="1"/>
</dbReference>
<dbReference type="AlphaFoldDB" id="A0A803N0Q7"/>
<sequence>MQAHHKVTRGGDSVIRKGAVKPIHILTERRQGNKKMTKLSGFEIFLMDAESLASELQKKFACSTTVAELPGKKGHEVLVQGGVIDHLAKHLMDQYGVPKRYIEVLDKTRREWWLSMGCNFFNIMHFHDSRPPGSWSLGSWRGHGLKKPIFFNKEAV</sequence>
<dbReference type="PANTHER" id="PTHR12217:SF4">
    <property type="entry name" value="EUKARYOTIC TRANSLATION INITIATION FACTOR 2D"/>
    <property type="match status" value="1"/>
</dbReference>
<dbReference type="OMA" id="MQSTHRV"/>
<dbReference type="InterPro" id="IPR001950">
    <property type="entry name" value="SUI1"/>
</dbReference>
<organism evidence="2 3">
    <name type="scientific">Chenopodium quinoa</name>
    <name type="common">Quinoa</name>
    <dbReference type="NCBI Taxonomy" id="63459"/>
    <lineage>
        <taxon>Eukaryota</taxon>
        <taxon>Viridiplantae</taxon>
        <taxon>Streptophyta</taxon>
        <taxon>Embryophyta</taxon>
        <taxon>Tracheophyta</taxon>
        <taxon>Spermatophyta</taxon>
        <taxon>Magnoliopsida</taxon>
        <taxon>eudicotyledons</taxon>
        <taxon>Gunneridae</taxon>
        <taxon>Pentapetalae</taxon>
        <taxon>Caryophyllales</taxon>
        <taxon>Chenopodiaceae</taxon>
        <taxon>Chenopodioideae</taxon>
        <taxon>Atripliceae</taxon>
        <taxon>Chenopodium</taxon>
    </lineage>
</organism>
<protein>
    <recommendedName>
        <fullName evidence="1">SUI1 domain-containing protein</fullName>
    </recommendedName>
</protein>
<keyword evidence="3" id="KW-1185">Reference proteome</keyword>
<dbReference type="Pfam" id="PF01253">
    <property type="entry name" value="SUI1"/>
    <property type="match status" value="1"/>
</dbReference>
<dbReference type="EnsemblPlants" id="AUR62038541-RA">
    <property type="protein sequence ID" value="AUR62038541-RA:cds"/>
    <property type="gene ID" value="AUR62038541"/>
</dbReference>
<accession>A0A803N0Q7</accession>
<dbReference type="Gene3D" id="3.30.780.10">
    <property type="entry name" value="SUI1-like domain"/>
    <property type="match status" value="1"/>
</dbReference>
<evidence type="ECO:0000313" key="3">
    <source>
        <dbReference type="Proteomes" id="UP000596660"/>
    </source>
</evidence>
<dbReference type="Proteomes" id="UP000596660">
    <property type="component" value="Unplaced"/>
</dbReference>
<dbReference type="PROSITE" id="PS50296">
    <property type="entry name" value="SUI1"/>
    <property type="match status" value="1"/>
</dbReference>
<feature type="domain" description="SUI1" evidence="1">
    <location>
        <begin position="23"/>
        <end position="95"/>
    </location>
</feature>
<dbReference type="PANTHER" id="PTHR12217">
    <property type="entry name" value="EUKARYOTIC TRANSLATION INITIATION FACTOR 2D"/>
    <property type="match status" value="1"/>
</dbReference>
<evidence type="ECO:0000259" key="1">
    <source>
        <dbReference type="PROSITE" id="PS50296"/>
    </source>
</evidence>
<dbReference type="FunFam" id="3.30.780.10:FF:000008">
    <property type="entry name" value="eukaryotic translation initiation factor 2D"/>
    <property type="match status" value="1"/>
</dbReference>
<dbReference type="SUPFAM" id="SSF55159">
    <property type="entry name" value="eIF1-like"/>
    <property type="match status" value="1"/>
</dbReference>
<dbReference type="InterPro" id="IPR039759">
    <property type="entry name" value="eIF2D_SUI1"/>
</dbReference>
<reference evidence="2" key="2">
    <citation type="submission" date="2021-03" db="UniProtKB">
        <authorList>
            <consortium name="EnsemblPlants"/>
        </authorList>
    </citation>
    <scope>IDENTIFICATION</scope>
</reference>
<name>A0A803N0Q7_CHEQI</name>
<dbReference type="InterPro" id="IPR036877">
    <property type="entry name" value="SUI1_dom_sf"/>
</dbReference>
<dbReference type="InterPro" id="IPR039757">
    <property type="entry name" value="EIF2D"/>
</dbReference>
<evidence type="ECO:0000313" key="2">
    <source>
        <dbReference type="EnsemblPlants" id="AUR62038541-RA:cds"/>
    </source>
</evidence>